<keyword evidence="3" id="KW-1185">Reference proteome</keyword>
<dbReference type="EMBL" id="FUYE01000009">
    <property type="protein sequence ID" value="SKA99837.1"/>
    <property type="molecule type" value="Genomic_DNA"/>
</dbReference>
<protein>
    <submittedName>
        <fullName evidence="2">AAA domain-containing protein</fullName>
    </submittedName>
</protein>
<gene>
    <name evidence="2" type="ORF">SAMN02745166_03043</name>
</gene>
<feature type="region of interest" description="Disordered" evidence="1">
    <location>
        <begin position="335"/>
        <end position="355"/>
    </location>
</feature>
<sequence>MQDITEALRQHPSYQQTLQQHTALALHTSERSAGPLDLSPCLITASDLQNALLPPRLKLLDRWLCAADLGFIFAPRGVGKTWLAMALPLALSQGGSLGLWQAGEQPVTVLYVDGEMPLELTQQRTRLLGLGERVQYLHHETLFEALGCSLNIGLEEHREALTSLIVSHGFQCVILDNLSALASGVDENKGSDYEPIGQWLLELRRRKITVIVIHHAGRNGFMRGHSKREDACSWILELRNAKTDAEPGAKFTTHFAKPSRNTGQPIPDLLWHFTTSDEGLAHIDCQLAITSEYEQFIQHVNEGVEKQVDIAELMGKPKGTISKWAAKALEQGLISGSKNKLLPPKPKSSRDEDDD</sequence>
<dbReference type="OrthoDB" id="186937at2"/>
<organism evidence="2 3">
    <name type="scientific">Prosthecobacter debontii</name>
    <dbReference type="NCBI Taxonomy" id="48467"/>
    <lineage>
        <taxon>Bacteria</taxon>
        <taxon>Pseudomonadati</taxon>
        <taxon>Verrucomicrobiota</taxon>
        <taxon>Verrucomicrobiia</taxon>
        <taxon>Verrucomicrobiales</taxon>
        <taxon>Verrucomicrobiaceae</taxon>
        <taxon>Prosthecobacter</taxon>
    </lineage>
</organism>
<dbReference type="Proteomes" id="UP000190774">
    <property type="component" value="Unassembled WGS sequence"/>
</dbReference>
<evidence type="ECO:0000313" key="2">
    <source>
        <dbReference type="EMBL" id="SKA99837.1"/>
    </source>
</evidence>
<evidence type="ECO:0000313" key="3">
    <source>
        <dbReference type="Proteomes" id="UP000190774"/>
    </source>
</evidence>
<evidence type="ECO:0000256" key="1">
    <source>
        <dbReference type="SAM" id="MobiDB-lite"/>
    </source>
</evidence>
<dbReference type="InterPro" id="IPR027417">
    <property type="entry name" value="P-loop_NTPase"/>
</dbReference>
<dbReference type="AlphaFoldDB" id="A0A1T4YDD2"/>
<proteinExistence type="predicted"/>
<dbReference type="SUPFAM" id="SSF52540">
    <property type="entry name" value="P-loop containing nucleoside triphosphate hydrolases"/>
    <property type="match status" value="1"/>
</dbReference>
<dbReference type="RefSeq" id="WP_078814233.1">
    <property type="nucleotide sequence ID" value="NZ_FUYE01000009.1"/>
</dbReference>
<dbReference type="STRING" id="48467.SAMN02745166_03043"/>
<accession>A0A1T4YDD2</accession>
<name>A0A1T4YDD2_9BACT</name>
<dbReference type="Gene3D" id="3.40.50.300">
    <property type="entry name" value="P-loop containing nucleotide triphosphate hydrolases"/>
    <property type="match status" value="1"/>
</dbReference>
<reference evidence="3" key="1">
    <citation type="submission" date="2017-02" db="EMBL/GenBank/DDBJ databases">
        <authorList>
            <person name="Varghese N."/>
            <person name="Submissions S."/>
        </authorList>
    </citation>
    <scope>NUCLEOTIDE SEQUENCE [LARGE SCALE GENOMIC DNA]</scope>
    <source>
        <strain evidence="3">ATCC 700200</strain>
    </source>
</reference>
<dbReference type="Pfam" id="PF13481">
    <property type="entry name" value="AAA_25"/>
    <property type="match status" value="1"/>
</dbReference>